<dbReference type="PANTHER" id="PTHR45947">
    <property type="entry name" value="SULFOQUINOVOSYL TRANSFERASE SQD2"/>
    <property type="match status" value="1"/>
</dbReference>
<feature type="domain" description="Glycosyltransferase subfamily 4-like N-terminal" evidence="2">
    <location>
        <begin position="110"/>
        <end position="208"/>
    </location>
</feature>
<organism evidence="3 4">
    <name type="scientific">Planktothricoides raciborskii FACHB-1370</name>
    <dbReference type="NCBI Taxonomy" id="2949576"/>
    <lineage>
        <taxon>Bacteria</taxon>
        <taxon>Bacillati</taxon>
        <taxon>Cyanobacteriota</taxon>
        <taxon>Cyanophyceae</taxon>
        <taxon>Oscillatoriophycideae</taxon>
        <taxon>Oscillatoriales</taxon>
        <taxon>Oscillatoriaceae</taxon>
        <taxon>Planktothricoides</taxon>
    </lineage>
</organism>
<dbReference type="Pfam" id="PF13692">
    <property type="entry name" value="Glyco_trans_1_4"/>
    <property type="match status" value="1"/>
</dbReference>
<evidence type="ECO:0000313" key="3">
    <source>
        <dbReference type="EMBL" id="MBD2544192.1"/>
    </source>
</evidence>
<protein>
    <submittedName>
        <fullName evidence="3">Glycosyltransferase</fullName>
    </submittedName>
</protein>
<evidence type="ECO:0000256" key="1">
    <source>
        <dbReference type="SAM" id="Phobius"/>
    </source>
</evidence>
<evidence type="ECO:0000259" key="2">
    <source>
        <dbReference type="Pfam" id="PF13439"/>
    </source>
</evidence>
<dbReference type="Gene3D" id="3.40.50.2000">
    <property type="entry name" value="Glycogen Phosphorylase B"/>
    <property type="match status" value="2"/>
</dbReference>
<evidence type="ECO:0000313" key="4">
    <source>
        <dbReference type="Proteomes" id="UP000641954"/>
    </source>
</evidence>
<dbReference type="InterPro" id="IPR028098">
    <property type="entry name" value="Glyco_trans_4-like_N"/>
</dbReference>
<keyword evidence="1" id="KW-0472">Membrane</keyword>
<dbReference type="Proteomes" id="UP000641954">
    <property type="component" value="Unassembled WGS sequence"/>
</dbReference>
<name>A0ABR8ECT5_9CYAN</name>
<dbReference type="Pfam" id="PF13439">
    <property type="entry name" value="Glyco_transf_4"/>
    <property type="match status" value="1"/>
</dbReference>
<dbReference type="PANTHER" id="PTHR45947:SF15">
    <property type="entry name" value="TEICHURONIC ACID BIOSYNTHESIS GLYCOSYLTRANSFERASE TUAC-RELATED"/>
    <property type="match status" value="1"/>
</dbReference>
<comment type="caution">
    <text evidence="3">The sequence shown here is derived from an EMBL/GenBank/DDBJ whole genome shotgun (WGS) entry which is preliminary data.</text>
</comment>
<gene>
    <name evidence="3" type="ORF">H6G72_10100</name>
</gene>
<keyword evidence="1" id="KW-0812">Transmembrane</keyword>
<keyword evidence="1" id="KW-1133">Transmembrane helix</keyword>
<accession>A0ABR8ECT5</accession>
<sequence length="401" mass="43684">MTIAYLINQYPKVSHSFIRREIAGLEANGIPVARFSIRTCAPELVDEADKQELEKTQAILGIGIAGLVFALLRAAITKPVPFLKALSLTIKVGWKSERGILRNFAYLAEACVLLDWCSKSAITHIHAHFGTNSTTVAMLCEVLGGPPYSFTVHGPEEFDKVEAIALSEKINRAAFVVAVSSFGKSQLCRWCNYEHWSKIHVIHCGVDETFLTQSHVPVPNEPRLVCVGRLGEQKGHLLLLEAVRLLATEGLNFKLILVGDGPLRQNIEAEIAKSNLQDYIEITGWASSTEVRQQMLASRALVLPSFAEGLPVVIMEALALGRPVISTYVAGIPELVEPGVCGWLVPAGSLEPLTAAMRSALTSPVENLETMGKIGCDRVASQHNALTEAKKLAALFHKYSE</sequence>
<keyword evidence="4" id="KW-1185">Reference proteome</keyword>
<reference evidence="3 4" key="1">
    <citation type="journal article" date="2020" name="ISME J.">
        <title>Comparative genomics reveals insights into cyanobacterial evolution and habitat adaptation.</title>
        <authorList>
            <person name="Chen M.Y."/>
            <person name="Teng W.K."/>
            <person name="Zhao L."/>
            <person name="Hu C.X."/>
            <person name="Zhou Y.K."/>
            <person name="Han B.P."/>
            <person name="Song L.R."/>
            <person name="Shu W.S."/>
        </authorList>
    </citation>
    <scope>NUCLEOTIDE SEQUENCE [LARGE SCALE GENOMIC DNA]</scope>
    <source>
        <strain evidence="3 4">FACHB-1370</strain>
    </source>
</reference>
<dbReference type="RefSeq" id="WP_190878122.1">
    <property type="nucleotide sequence ID" value="NZ_JACJSK010000011.1"/>
</dbReference>
<dbReference type="SUPFAM" id="SSF53756">
    <property type="entry name" value="UDP-Glycosyltransferase/glycogen phosphorylase"/>
    <property type="match status" value="1"/>
</dbReference>
<proteinExistence type="predicted"/>
<dbReference type="InterPro" id="IPR050194">
    <property type="entry name" value="Glycosyltransferase_grp1"/>
</dbReference>
<feature type="transmembrane region" description="Helical" evidence="1">
    <location>
        <begin position="58"/>
        <end position="76"/>
    </location>
</feature>
<dbReference type="EMBL" id="JACJSK010000011">
    <property type="protein sequence ID" value="MBD2544192.1"/>
    <property type="molecule type" value="Genomic_DNA"/>
</dbReference>